<keyword evidence="4" id="KW-0472">Membrane</keyword>
<dbReference type="InterPro" id="IPR050490">
    <property type="entry name" value="Bact_solute-bd_prot1"/>
</dbReference>
<dbReference type="PANTHER" id="PTHR43649:SF31">
    <property type="entry name" value="SN-GLYCEROL-3-PHOSPHATE-BINDING PERIPLASMIC PROTEIN UGPB"/>
    <property type="match status" value="1"/>
</dbReference>
<keyword evidence="4" id="KW-0812">Transmembrane</keyword>
<sequence>MHTNRGFGAGKSAFSRVLAVVVAVIVVLAVVGVVYEVTRPHTSSVSGPVKITFAGWVSSGEEYQFDVQMVDEFNSLNPGITVNFTPITTNYYSTLSTELTTGTGPSVFYMENTELPRFATGGYLLNLTPYLKADPSFNLSDFIPSIINTFYYHGQLYAVPKDWNVLAVFYNKQLLAMAGLPPPPQNWNWSTFLYYLKTLKAKLPAGYYPMVLGPQWARILAFVHEAGGDWVNAQGTGTPSNTTPIYEGLAFWYGLYQDGYATLNTNLAAGWNGGDFALGKVAMVVSGGWTIPVLESNSSKVPMGEWGVQWMPSDVQRGTMLFTVGLAVNSHLSAAQTQAAVKFVEFFTGEQGQFQWVEKGLALPTRLSILDNSTYIHDQPIQAYMAEQYPFAYGWAYNTINWDAMHTQVHDTVANLFAGTITLQQAYQQIIMETNESLKGS</sequence>
<comment type="subcellular location">
    <subcellularLocation>
        <location evidence="1">Cell envelope</location>
    </subcellularLocation>
</comment>
<evidence type="ECO:0000256" key="1">
    <source>
        <dbReference type="ARBA" id="ARBA00004196"/>
    </source>
</evidence>
<dbReference type="SUPFAM" id="SSF53850">
    <property type="entry name" value="Periplasmic binding protein-like II"/>
    <property type="match status" value="1"/>
</dbReference>
<dbReference type="InterPro" id="IPR006059">
    <property type="entry name" value="SBP"/>
</dbReference>
<name>A0A2R6AN34_9ARCH</name>
<proteinExistence type="predicted"/>
<keyword evidence="2" id="KW-0813">Transport</keyword>
<accession>A0A2R6AN34</accession>
<dbReference type="PANTHER" id="PTHR43649">
    <property type="entry name" value="ARABINOSE-BINDING PROTEIN-RELATED"/>
    <property type="match status" value="1"/>
</dbReference>
<comment type="caution">
    <text evidence="5">The sequence shown here is derived from an EMBL/GenBank/DDBJ whole genome shotgun (WGS) entry which is preliminary data.</text>
</comment>
<dbReference type="EMBL" id="NEXE01000145">
    <property type="protein sequence ID" value="PSN87789.1"/>
    <property type="molecule type" value="Genomic_DNA"/>
</dbReference>
<feature type="transmembrane region" description="Helical" evidence="4">
    <location>
        <begin position="12"/>
        <end position="35"/>
    </location>
</feature>
<evidence type="ECO:0000256" key="4">
    <source>
        <dbReference type="SAM" id="Phobius"/>
    </source>
</evidence>
<evidence type="ECO:0000256" key="2">
    <source>
        <dbReference type="ARBA" id="ARBA00022448"/>
    </source>
</evidence>
<dbReference type="AlphaFoldDB" id="A0A2R6AN34"/>
<gene>
    <name evidence="5" type="ORF">B9Q03_10055</name>
</gene>
<evidence type="ECO:0000313" key="5">
    <source>
        <dbReference type="EMBL" id="PSN87789.1"/>
    </source>
</evidence>
<dbReference type="Proteomes" id="UP000240322">
    <property type="component" value="Unassembled WGS sequence"/>
</dbReference>
<keyword evidence="4" id="KW-1133">Transmembrane helix</keyword>
<keyword evidence="3" id="KW-0732">Signal</keyword>
<reference evidence="5 6" key="1">
    <citation type="submission" date="2017-04" db="EMBL/GenBank/DDBJ databases">
        <title>Novel microbial lineages endemic to geothermal iron-oxide mats fill important gaps in the evolutionary history of Archaea.</title>
        <authorList>
            <person name="Jay Z.J."/>
            <person name="Beam J.P."/>
            <person name="Dlakic M."/>
            <person name="Rusch D.B."/>
            <person name="Kozubal M.A."/>
            <person name="Inskeep W.P."/>
        </authorList>
    </citation>
    <scope>NUCLEOTIDE SEQUENCE [LARGE SCALE GENOMIC DNA]</scope>
    <source>
        <strain evidence="5">OSP_D</strain>
    </source>
</reference>
<protein>
    <submittedName>
        <fullName evidence="5">Sugar-binding protein</fullName>
    </submittedName>
</protein>
<dbReference type="Pfam" id="PF01547">
    <property type="entry name" value="SBP_bac_1"/>
    <property type="match status" value="1"/>
</dbReference>
<evidence type="ECO:0000313" key="6">
    <source>
        <dbReference type="Proteomes" id="UP000240322"/>
    </source>
</evidence>
<dbReference type="Gene3D" id="3.40.190.10">
    <property type="entry name" value="Periplasmic binding protein-like II"/>
    <property type="match status" value="1"/>
</dbReference>
<organism evidence="5 6">
    <name type="scientific">Candidatus Marsarchaeota G2 archaeon OSP_D</name>
    <dbReference type="NCBI Taxonomy" id="1978157"/>
    <lineage>
        <taxon>Archaea</taxon>
        <taxon>Candidatus Marsarchaeota</taxon>
        <taxon>Candidatus Marsarchaeota group 2</taxon>
    </lineage>
</organism>
<evidence type="ECO:0000256" key="3">
    <source>
        <dbReference type="ARBA" id="ARBA00022729"/>
    </source>
</evidence>